<dbReference type="PROSITE" id="PS51036">
    <property type="entry name" value="ZF_A20"/>
    <property type="match status" value="1"/>
</dbReference>
<dbReference type="Gene3D" id="1.20.5.4770">
    <property type="match status" value="1"/>
</dbReference>
<evidence type="ECO:0000256" key="2">
    <source>
        <dbReference type="ARBA" id="ARBA00022771"/>
    </source>
</evidence>
<evidence type="ECO:0000256" key="4">
    <source>
        <dbReference type="PROSITE-ProRule" id="PRU00449"/>
    </source>
</evidence>
<sequence>MEESSSSQPPLCPCGFWGSVKTLGLCSKCYKEYVEQSKEPLDAPDHLGSTDVSQAKAGRSGKMDSKHCPSRSSADNLPAQNSCASQQADRSLPGGEEKPEVTTSSATRATSDELMGAPNGDSGCNRPPTASVVEEKSQTVTDGQVVGITISEDGVSGSHLVDRQAGGLSPTTSTSASSRLSPTSVVVEMCANERLSAADVPAPQLAASNSSSKEAAQGENAAVSSVSSQSSQSQNEAEPQGTKRSHDDIEKEDAASPGAVKQKNKKRCHKCSVKLELAQREIGRCRCDHVFCPLHRLPELHGCDFDHKEDGRQQARDKMVKPTRHLGTSFRRLENS</sequence>
<keyword evidence="2 4" id="KW-0863">Zinc-finger</keyword>
<dbReference type="GO" id="GO:0008270">
    <property type="term" value="F:zinc ion binding"/>
    <property type="evidence" value="ECO:0007669"/>
    <property type="project" value="UniProtKB-KW"/>
</dbReference>
<evidence type="ECO:0000259" key="7">
    <source>
        <dbReference type="PROSITE" id="PS51039"/>
    </source>
</evidence>
<dbReference type="Pfam" id="PF01754">
    <property type="entry name" value="zf-A20"/>
    <property type="match status" value="1"/>
</dbReference>
<organism evidence="8 9">
    <name type="scientific">Batillaria attramentaria</name>
    <dbReference type="NCBI Taxonomy" id="370345"/>
    <lineage>
        <taxon>Eukaryota</taxon>
        <taxon>Metazoa</taxon>
        <taxon>Spiralia</taxon>
        <taxon>Lophotrochozoa</taxon>
        <taxon>Mollusca</taxon>
        <taxon>Gastropoda</taxon>
        <taxon>Caenogastropoda</taxon>
        <taxon>Sorbeoconcha</taxon>
        <taxon>Cerithioidea</taxon>
        <taxon>Batillariidae</taxon>
        <taxon>Batillaria</taxon>
    </lineage>
</organism>
<keyword evidence="1" id="KW-0479">Metal-binding</keyword>
<evidence type="ECO:0000256" key="3">
    <source>
        <dbReference type="ARBA" id="ARBA00022833"/>
    </source>
</evidence>
<comment type="caution">
    <text evidence="8">The sequence shown here is derived from an EMBL/GenBank/DDBJ whole genome shotgun (WGS) entry which is preliminary data.</text>
</comment>
<feature type="region of interest" description="Disordered" evidence="5">
    <location>
        <begin position="201"/>
        <end position="263"/>
    </location>
</feature>
<protein>
    <recommendedName>
        <fullName evidence="10">AN1-type zinc finger protein 3</fullName>
    </recommendedName>
</protein>
<evidence type="ECO:0000256" key="5">
    <source>
        <dbReference type="SAM" id="MobiDB-lite"/>
    </source>
</evidence>
<evidence type="ECO:0000313" key="8">
    <source>
        <dbReference type="EMBL" id="KAK7504313.1"/>
    </source>
</evidence>
<dbReference type="PANTHER" id="PTHR10634:SF67">
    <property type="entry name" value="AN1-TYPE ZINC FINGER PROTEIN 3"/>
    <property type="match status" value="1"/>
</dbReference>
<dbReference type="InterPro" id="IPR000058">
    <property type="entry name" value="Znf_AN1"/>
</dbReference>
<feature type="compositionally biased region" description="Low complexity" evidence="5">
    <location>
        <begin position="219"/>
        <end position="238"/>
    </location>
</feature>
<dbReference type="Proteomes" id="UP001519460">
    <property type="component" value="Unassembled WGS sequence"/>
</dbReference>
<dbReference type="Gene3D" id="4.10.1110.10">
    <property type="entry name" value="AN1-like Zinc finger"/>
    <property type="match status" value="1"/>
</dbReference>
<dbReference type="AlphaFoldDB" id="A0ABD0LYW3"/>
<feature type="region of interest" description="Disordered" evidence="5">
    <location>
        <begin position="37"/>
        <end position="182"/>
    </location>
</feature>
<feature type="region of interest" description="Disordered" evidence="5">
    <location>
        <begin position="312"/>
        <end position="336"/>
    </location>
</feature>
<feature type="domain" description="AN1-type" evidence="7">
    <location>
        <begin position="262"/>
        <end position="311"/>
    </location>
</feature>
<dbReference type="InterPro" id="IPR002653">
    <property type="entry name" value="Znf_A20"/>
</dbReference>
<keyword evidence="3" id="KW-0862">Zinc</keyword>
<dbReference type="InterPro" id="IPR050652">
    <property type="entry name" value="AN1_A20_ZnFinger"/>
</dbReference>
<dbReference type="InterPro" id="IPR035896">
    <property type="entry name" value="AN1-like_Znf"/>
</dbReference>
<feature type="domain" description="A20-type" evidence="6">
    <location>
        <begin position="6"/>
        <end position="38"/>
    </location>
</feature>
<evidence type="ECO:0000259" key="6">
    <source>
        <dbReference type="PROSITE" id="PS51036"/>
    </source>
</evidence>
<dbReference type="SMART" id="SM00259">
    <property type="entry name" value="ZnF_A20"/>
    <property type="match status" value="1"/>
</dbReference>
<feature type="compositionally biased region" description="Basic and acidic residues" evidence="5">
    <location>
        <begin position="244"/>
        <end position="254"/>
    </location>
</feature>
<dbReference type="SMART" id="SM00154">
    <property type="entry name" value="ZnF_AN1"/>
    <property type="match status" value="1"/>
</dbReference>
<dbReference type="PANTHER" id="PTHR10634">
    <property type="entry name" value="AN1-TYPE ZINC FINGER PROTEIN"/>
    <property type="match status" value="1"/>
</dbReference>
<feature type="compositionally biased region" description="Polar residues" evidence="5">
    <location>
        <begin position="70"/>
        <end position="89"/>
    </location>
</feature>
<dbReference type="PROSITE" id="PS51039">
    <property type="entry name" value="ZF_AN1"/>
    <property type="match status" value="1"/>
</dbReference>
<accession>A0ABD0LYW3</accession>
<gene>
    <name evidence="8" type="ORF">BaRGS_00004617</name>
</gene>
<reference evidence="8 9" key="1">
    <citation type="journal article" date="2023" name="Sci. Data">
        <title>Genome assembly of the Korean intertidal mud-creeper Batillaria attramentaria.</title>
        <authorList>
            <person name="Patra A.K."/>
            <person name="Ho P.T."/>
            <person name="Jun S."/>
            <person name="Lee S.J."/>
            <person name="Kim Y."/>
            <person name="Won Y.J."/>
        </authorList>
    </citation>
    <scope>NUCLEOTIDE SEQUENCE [LARGE SCALE GENOMIC DNA]</scope>
    <source>
        <strain evidence="8">Wonlab-2016</strain>
    </source>
</reference>
<evidence type="ECO:0008006" key="10">
    <source>
        <dbReference type="Google" id="ProtNLM"/>
    </source>
</evidence>
<dbReference type="SUPFAM" id="SSF118310">
    <property type="entry name" value="AN1-like Zinc finger"/>
    <property type="match status" value="1"/>
</dbReference>
<keyword evidence="9" id="KW-1185">Reference proteome</keyword>
<dbReference type="EMBL" id="JACVVK020000016">
    <property type="protein sequence ID" value="KAK7504313.1"/>
    <property type="molecule type" value="Genomic_DNA"/>
</dbReference>
<evidence type="ECO:0000313" key="9">
    <source>
        <dbReference type="Proteomes" id="UP001519460"/>
    </source>
</evidence>
<dbReference type="SUPFAM" id="SSF57716">
    <property type="entry name" value="Glucocorticoid receptor-like (DNA-binding domain)"/>
    <property type="match status" value="1"/>
</dbReference>
<evidence type="ECO:0000256" key="1">
    <source>
        <dbReference type="ARBA" id="ARBA00022723"/>
    </source>
</evidence>
<proteinExistence type="predicted"/>
<feature type="compositionally biased region" description="Low complexity" evidence="5">
    <location>
        <begin position="165"/>
        <end position="182"/>
    </location>
</feature>
<name>A0ABD0LYW3_9CAEN</name>